<dbReference type="InterPro" id="IPR013785">
    <property type="entry name" value="Aldolase_TIM"/>
</dbReference>
<evidence type="ECO:0000313" key="3">
    <source>
        <dbReference type="Proteomes" id="UP001319874"/>
    </source>
</evidence>
<dbReference type="Gene3D" id="3.20.20.70">
    <property type="entry name" value="Aldolase class I"/>
    <property type="match status" value="1"/>
</dbReference>
<accession>A0ABM7U2V9</accession>
<dbReference type="InterPro" id="IPR045247">
    <property type="entry name" value="Oye-like"/>
</dbReference>
<dbReference type="PANTHER" id="PTHR22893:SF135">
    <property type="entry name" value="NAD(P)H:FLAVIN OXIDOREDUCTASE SYE2"/>
    <property type="match status" value="1"/>
</dbReference>
<dbReference type="InterPro" id="IPR001155">
    <property type="entry name" value="OxRdtase_FMN_N"/>
</dbReference>
<dbReference type="Proteomes" id="UP001319874">
    <property type="component" value="Plasmid pPT365"/>
</dbReference>
<name>A0ABM7U2V9_9BURK</name>
<dbReference type="EMBL" id="AP024959">
    <property type="protein sequence ID" value="BCZ85602.1"/>
    <property type="molecule type" value="Genomic_DNA"/>
</dbReference>
<proteinExistence type="predicted"/>
<organism evidence="2 3">
    <name type="scientific">Paraburkholderia terrae</name>
    <dbReference type="NCBI Taxonomy" id="311230"/>
    <lineage>
        <taxon>Bacteria</taxon>
        <taxon>Pseudomonadati</taxon>
        <taxon>Pseudomonadota</taxon>
        <taxon>Betaproteobacteria</taxon>
        <taxon>Burkholderiales</taxon>
        <taxon>Burkholderiaceae</taxon>
        <taxon>Paraburkholderia</taxon>
    </lineage>
</organism>
<keyword evidence="3" id="KW-1185">Reference proteome</keyword>
<dbReference type="PANTHER" id="PTHR22893">
    <property type="entry name" value="NADH OXIDOREDUCTASE-RELATED"/>
    <property type="match status" value="1"/>
</dbReference>
<geneLocation type="plasmid" evidence="2 3">
    <name>pPT365</name>
</geneLocation>
<gene>
    <name evidence="2" type="primary">sye2</name>
    <name evidence="2" type="ORF">PTKU64_92770</name>
</gene>
<feature type="domain" description="NADH:flavin oxidoreductase/NADH oxidase N-terminal" evidence="1">
    <location>
        <begin position="9"/>
        <end position="336"/>
    </location>
</feature>
<protein>
    <submittedName>
        <fullName evidence="2">Alkene reductase</fullName>
    </submittedName>
</protein>
<sequence length="369" mass="40058">MLLLDSHHFGRLSLANRIVMAPMTRSRASQPGDIPNALMATYYAQRASAGLIVTEGTPISPVGRGYSLTPGIYTPEQVAGWSGVTQAVHENHGKIFVQLWHVGRRSHESIAGQTPVSASSLKDPDKVYGPLPEGGFGMIETGVPRAMTLQDIQETIEEFVNAAAHAISAGFDGVELHGAHGYLIDQFMRVASNQRNDAYGGSQHNRMRFLIEVTEAVAQRIGSDRVGLRVSPFVTEGYAQVDPEIGDLTLKALEALAPLKLAYVHFSENISRYVEMPWEYRARARRLYPNPIMVAGKYTAASAEHMLRSGLADLVAFGQPFITNPDFVARVAKGSPLTPVNYEAHSTFYGGGAEGYTDYPEADVVTAPA</sequence>
<evidence type="ECO:0000259" key="1">
    <source>
        <dbReference type="Pfam" id="PF00724"/>
    </source>
</evidence>
<dbReference type="CDD" id="cd02933">
    <property type="entry name" value="OYE_like_FMN"/>
    <property type="match status" value="1"/>
</dbReference>
<dbReference type="RefSeq" id="WP_229517974.1">
    <property type="nucleotide sequence ID" value="NZ_AP024959.1"/>
</dbReference>
<keyword evidence="2" id="KW-0614">Plasmid</keyword>
<reference evidence="2 3" key="1">
    <citation type="journal article" date="2022" name="Front. Microbiol.">
        <title>Identification and characterization of a novel class of self-sufficient cytochrome P450 hydroxylase involved in cyclohexanecarboxylate degradation in Paraburkholderia terrae strain KU-64.</title>
        <authorList>
            <person name="Yamamoto T."/>
            <person name="Hasegawa Y."/>
            <person name="Iwaki H."/>
        </authorList>
    </citation>
    <scope>NUCLEOTIDE SEQUENCE [LARGE SCALE GENOMIC DNA]</scope>
    <source>
        <strain evidence="2 3">KU-64</strain>
    </source>
</reference>
<dbReference type="SUPFAM" id="SSF51395">
    <property type="entry name" value="FMN-linked oxidoreductases"/>
    <property type="match status" value="1"/>
</dbReference>
<dbReference type="Pfam" id="PF00724">
    <property type="entry name" value="Oxidored_FMN"/>
    <property type="match status" value="1"/>
</dbReference>
<evidence type="ECO:0000313" key="2">
    <source>
        <dbReference type="EMBL" id="BCZ85602.1"/>
    </source>
</evidence>